<dbReference type="GO" id="GO:0003729">
    <property type="term" value="F:mRNA binding"/>
    <property type="evidence" value="ECO:0007669"/>
    <property type="project" value="TreeGrafter"/>
</dbReference>
<dbReference type="PROSITE" id="PS50302">
    <property type="entry name" value="PUM"/>
    <property type="match status" value="2"/>
</dbReference>
<dbReference type="SUPFAM" id="SSF48371">
    <property type="entry name" value="ARM repeat"/>
    <property type="match status" value="1"/>
</dbReference>
<sequence length="430" mass="46593">MLRRGERLTMMAVPALNVPQSNVATQSACTHPFQVPQQCRSAWELTTSDSSPSLSAQGAATPKPAVSNTTNAAASAGCYRSHRYTHNPYASTAPRSDNDGADPVSVSGSGDGNCEAPRHVYNSAALDSGNLSNGLVERFRAIVGELPRAACTSAGRNLLVSVLRLHHVEMTRTVVDEFRPVLPAVALDSNGCHVVRALVEFIPTGLMATLVPHFTPSLVRDLAVSSPYTRRVLQSVFERHKSDALTPIVEAIAQDSQLLAQRQQGCITIIRTIENTLPHQQRFIISRLLPALPALTMNCYGNYVVQCVLHHMDPEAVTVVVCQAFAGHWVALSCNKFASNVVEKVVRVLEGPARRALIAETVCDPVNLRRLMNDCFGNFVLQAIIDSSTSEVDFRTISQCIRPLLPTSSHGRRIESKLQCVMARAGAVGE</sequence>
<feature type="domain" description="PUM-HD" evidence="4">
    <location>
        <begin position="80"/>
        <end position="426"/>
    </location>
</feature>
<dbReference type="Pfam" id="PF00806">
    <property type="entry name" value="PUF"/>
    <property type="match status" value="4"/>
</dbReference>
<dbReference type="GO" id="GO:0005737">
    <property type="term" value="C:cytoplasm"/>
    <property type="evidence" value="ECO:0007669"/>
    <property type="project" value="TreeGrafter"/>
</dbReference>
<evidence type="ECO:0000256" key="2">
    <source>
        <dbReference type="PROSITE-ProRule" id="PRU00317"/>
    </source>
</evidence>
<protein>
    <submittedName>
        <fullName evidence="5">Pumilio/PUF RNA binding protein 5</fullName>
    </submittedName>
</protein>
<evidence type="ECO:0000256" key="3">
    <source>
        <dbReference type="SAM" id="MobiDB-lite"/>
    </source>
</evidence>
<feature type="repeat" description="Pumilio" evidence="2">
    <location>
        <begin position="324"/>
        <end position="359"/>
    </location>
</feature>
<evidence type="ECO:0000313" key="5">
    <source>
        <dbReference type="EMBL" id="RHW71586.1"/>
    </source>
</evidence>
<dbReference type="AlphaFoldDB" id="A0A3L6L628"/>
<reference evidence="5" key="1">
    <citation type="submission" date="2018-09" db="EMBL/GenBank/DDBJ databases">
        <title>whole genome sequence of T. equiperdum IVM-t1 strain.</title>
        <authorList>
            <person name="Suganuma K."/>
        </authorList>
    </citation>
    <scope>NUCLEOTIDE SEQUENCE [LARGE SCALE GENOMIC DNA]</scope>
    <source>
        <strain evidence="5">IVM-t1</strain>
    </source>
</reference>
<dbReference type="PANTHER" id="PTHR12537:SF59">
    <property type="entry name" value="RNA BINDING PROTEIN 5, PUTATIVE-RELATED"/>
    <property type="match status" value="1"/>
</dbReference>
<feature type="region of interest" description="Disordered" evidence="3">
    <location>
        <begin position="88"/>
        <end position="113"/>
    </location>
</feature>
<dbReference type="PANTHER" id="PTHR12537">
    <property type="entry name" value="RNA BINDING PROTEIN PUMILIO-RELATED"/>
    <property type="match status" value="1"/>
</dbReference>
<keyword evidence="1" id="KW-0677">Repeat</keyword>
<dbReference type="GO" id="GO:0010608">
    <property type="term" value="P:post-transcriptional regulation of gene expression"/>
    <property type="evidence" value="ECO:0007669"/>
    <property type="project" value="TreeGrafter"/>
</dbReference>
<dbReference type="InterPro" id="IPR001313">
    <property type="entry name" value="Pumilio_RNA-bd_rpt"/>
</dbReference>
<dbReference type="InterPro" id="IPR033133">
    <property type="entry name" value="PUM-HD"/>
</dbReference>
<organism evidence="5">
    <name type="scientific">Trypanosoma brucei equiperdum</name>
    <dbReference type="NCBI Taxonomy" id="630700"/>
    <lineage>
        <taxon>Eukaryota</taxon>
        <taxon>Discoba</taxon>
        <taxon>Euglenozoa</taxon>
        <taxon>Kinetoplastea</taxon>
        <taxon>Metakinetoplastina</taxon>
        <taxon>Trypanosomatida</taxon>
        <taxon>Trypanosomatidae</taxon>
        <taxon>Trypanosoma</taxon>
    </lineage>
</organism>
<dbReference type="PROSITE" id="PS50303">
    <property type="entry name" value="PUM_HD"/>
    <property type="match status" value="1"/>
</dbReference>
<comment type="caution">
    <text evidence="5">The sequence shown here is derived from an EMBL/GenBank/DDBJ whole genome shotgun (WGS) entry which is preliminary data.</text>
</comment>
<name>A0A3L6L628_9TRYP</name>
<dbReference type="InterPro" id="IPR016024">
    <property type="entry name" value="ARM-type_fold"/>
</dbReference>
<dbReference type="EMBL" id="QSBY01000007">
    <property type="protein sequence ID" value="RHW71586.1"/>
    <property type="molecule type" value="Genomic_DNA"/>
</dbReference>
<evidence type="ECO:0000259" key="4">
    <source>
        <dbReference type="PROSITE" id="PS50303"/>
    </source>
</evidence>
<dbReference type="InterPro" id="IPR011989">
    <property type="entry name" value="ARM-like"/>
</dbReference>
<dbReference type="Gene3D" id="1.25.10.10">
    <property type="entry name" value="Leucine-rich Repeat Variant"/>
    <property type="match status" value="1"/>
</dbReference>
<accession>A0A3L6L628</accession>
<dbReference type="SMART" id="SM00025">
    <property type="entry name" value="Pumilio"/>
    <property type="match status" value="5"/>
</dbReference>
<proteinExistence type="predicted"/>
<dbReference type="Proteomes" id="UP000266743">
    <property type="component" value="Chromosome 7"/>
</dbReference>
<evidence type="ECO:0000256" key="1">
    <source>
        <dbReference type="ARBA" id="ARBA00022737"/>
    </source>
</evidence>
<feature type="repeat" description="Pumilio" evidence="2">
    <location>
        <begin position="287"/>
        <end position="322"/>
    </location>
</feature>
<feature type="region of interest" description="Disordered" evidence="3">
    <location>
        <begin position="46"/>
        <end position="69"/>
    </location>
</feature>
<gene>
    <name evidence="5" type="ORF">DPX39_070057800</name>
</gene>
<feature type="compositionally biased region" description="Polar residues" evidence="3">
    <location>
        <begin position="46"/>
        <end position="58"/>
    </location>
</feature>